<keyword evidence="1" id="KW-0732">Signal</keyword>
<dbReference type="InterPro" id="IPR032466">
    <property type="entry name" value="Metal_Hydrolase"/>
</dbReference>
<dbReference type="Gene3D" id="3.30.110.90">
    <property type="entry name" value="Amidohydrolase"/>
    <property type="match status" value="1"/>
</dbReference>
<feature type="chain" id="PRO_5037870327" description="Amidohydrolase-related domain-containing protein" evidence="1">
    <location>
        <begin position="22"/>
        <end position="498"/>
    </location>
</feature>
<dbReference type="Pfam" id="PF01979">
    <property type="entry name" value="Amidohydro_1"/>
    <property type="match status" value="1"/>
</dbReference>
<dbReference type="PANTHER" id="PTHR43135:SF3">
    <property type="entry name" value="ALPHA-D-RIBOSE 1-METHYLPHOSPHONATE 5-TRIPHOSPHATE DIPHOSPHATASE"/>
    <property type="match status" value="1"/>
</dbReference>
<dbReference type="PANTHER" id="PTHR43135">
    <property type="entry name" value="ALPHA-D-RIBOSE 1-METHYLPHOSPHONATE 5-TRIPHOSPHATE DIPHOSPHATASE"/>
    <property type="match status" value="1"/>
</dbReference>
<gene>
    <name evidence="3" type="ORF">GCM10017161_38020</name>
</gene>
<feature type="domain" description="Amidohydrolase-related" evidence="2">
    <location>
        <begin position="78"/>
        <end position="481"/>
    </location>
</feature>
<name>A0A919BRB3_9GAMM</name>
<dbReference type="Gene3D" id="2.30.40.10">
    <property type="entry name" value="Urease, subunit C, domain 1"/>
    <property type="match status" value="1"/>
</dbReference>
<proteinExistence type="predicted"/>
<evidence type="ECO:0000256" key="1">
    <source>
        <dbReference type="SAM" id="SignalP"/>
    </source>
</evidence>
<dbReference type="AlphaFoldDB" id="A0A919BRB3"/>
<dbReference type="InterPro" id="IPR011059">
    <property type="entry name" value="Metal-dep_hydrolase_composite"/>
</dbReference>
<dbReference type="EMBL" id="BNCK01000010">
    <property type="protein sequence ID" value="GHG04792.1"/>
    <property type="molecule type" value="Genomic_DNA"/>
</dbReference>
<dbReference type="Gene3D" id="3.40.50.10910">
    <property type="entry name" value="Amidohydrolase"/>
    <property type="match status" value="1"/>
</dbReference>
<reference evidence="3" key="2">
    <citation type="submission" date="2020-09" db="EMBL/GenBank/DDBJ databases">
        <authorList>
            <person name="Sun Q."/>
            <person name="Kim S."/>
        </authorList>
    </citation>
    <scope>NUCLEOTIDE SEQUENCE</scope>
    <source>
        <strain evidence="3">KCTC 42731</strain>
    </source>
</reference>
<keyword evidence="4" id="KW-1185">Reference proteome</keyword>
<dbReference type="InterPro" id="IPR006680">
    <property type="entry name" value="Amidohydro-rel"/>
</dbReference>
<reference evidence="3" key="1">
    <citation type="journal article" date="2014" name="Int. J. Syst. Evol. Microbiol.">
        <title>Complete genome sequence of Corynebacterium casei LMG S-19264T (=DSM 44701T), isolated from a smear-ripened cheese.</title>
        <authorList>
            <consortium name="US DOE Joint Genome Institute (JGI-PGF)"/>
            <person name="Walter F."/>
            <person name="Albersmeier A."/>
            <person name="Kalinowski J."/>
            <person name="Ruckert C."/>
        </authorList>
    </citation>
    <scope>NUCLEOTIDE SEQUENCE</scope>
    <source>
        <strain evidence="3">KCTC 42731</strain>
    </source>
</reference>
<sequence>MKKQLFALALCTPFMAKPVWAQVDLLIKNTTVISPQNQQKVDIKSNHWVAINGNRIVSIGSDKNLPKAKHIVDGTGKFLIPGLMDSHTHLKTMPGLNPADNNASIMQQAYLARQGVNYLYYGVTQVIDPSNTQQGIDAFHDSGMTPKAFFCGAMPVVNGYNARGIEHEHLHYERPYYVAQDTDPETPKVIKEAHQAKQAVNRLSEDGAVCAKVYIEDGFDLAKNIPLISNATLKELTQHAAKLNLPTMAHANATDMQDIAADHGVTIMGHGLWNWLEEQKLSNQEQLPPKVTAVLDKIIERNIAYQPTLNVIRGLTDLMVDGHLMRPEYQNVLPQWQLDWYLSESGQWFAKEMYQDWDGLPVAKIVERFTAKQVNGQRVLNYLYEHGATILLASDTPPAPTYASQPGLSTYMELQDMYKSGMKLKGILAAATINNAKAYNLEHDFGSVDSGKMANLLLLNSNPLETPLAYDDINTVILQGKASTRDLFHVSQLKQVKH</sequence>
<dbReference type="GO" id="GO:0016810">
    <property type="term" value="F:hydrolase activity, acting on carbon-nitrogen (but not peptide) bonds"/>
    <property type="evidence" value="ECO:0007669"/>
    <property type="project" value="InterPro"/>
</dbReference>
<feature type="signal peptide" evidence="1">
    <location>
        <begin position="1"/>
        <end position="21"/>
    </location>
</feature>
<accession>A0A919BRB3</accession>
<organism evidence="3 4">
    <name type="scientific">Thalassotalea marina</name>
    <dbReference type="NCBI Taxonomy" id="1673741"/>
    <lineage>
        <taxon>Bacteria</taxon>
        <taxon>Pseudomonadati</taxon>
        <taxon>Pseudomonadota</taxon>
        <taxon>Gammaproteobacteria</taxon>
        <taxon>Alteromonadales</taxon>
        <taxon>Colwelliaceae</taxon>
        <taxon>Thalassotalea</taxon>
    </lineage>
</organism>
<protein>
    <recommendedName>
        <fullName evidence="2">Amidohydrolase-related domain-containing protein</fullName>
    </recommendedName>
</protein>
<dbReference type="Proteomes" id="UP000623842">
    <property type="component" value="Unassembled WGS sequence"/>
</dbReference>
<evidence type="ECO:0000259" key="2">
    <source>
        <dbReference type="Pfam" id="PF01979"/>
    </source>
</evidence>
<dbReference type="SUPFAM" id="SSF51556">
    <property type="entry name" value="Metallo-dependent hydrolases"/>
    <property type="match status" value="1"/>
</dbReference>
<evidence type="ECO:0000313" key="4">
    <source>
        <dbReference type="Proteomes" id="UP000623842"/>
    </source>
</evidence>
<dbReference type="RefSeq" id="WP_189773953.1">
    <property type="nucleotide sequence ID" value="NZ_BNCK01000010.1"/>
</dbReference>
<dbReference type="InterPro" id="IPR051781">
    <property type="entry name" value="Metallo-dep_Hydrolase"/>
</dbReference>
<comment type="caution">
    <text evidence="3">The sequence shown here is derived from an EMBL/GenBank/DDBJ whole genome shotgun (WGS) entry which is preliminary data.</text>
</comment>
<dbReference type="SUPFAM" id="SSF51338">
    <property type="entry name" value="Composite domain of metallo-dependent hydrolases"/>
    <property type="match status" value="1"/>
</dbReference>
<dbReference type="Gene3D" id="1.20.58.520">
    <property type="entry name" value="Amidohydrolase"/>
    <property type="match status" value="1"/>
</dbReference>
<evidence type="ECO:0000313" key="3">
    <source>
        <dbReference type="EMBL" id="GHG04792.1"/>
    </source>
</evidence>